<name>A0A0K2VL28_LEPSM</name>
<organism evidence="1">
    <name type="scientific">Lepeophtheirus salmonis</name>
    <name type="common">Salmon louse</name>
    <name type="synonym">Caligus salmonis</name>
    <dbReference type="NCBI Taxonomy" id="72036"/>
    <lineage>
        <taxon>Eukaryota</taxon>
        <taxon>Metazoa</taxon>
        <taxon>Ecdysozoa</taxon>
        <taxon>Arthropoda</taxon>
        <taxon>Crustacea</taxon>
        <taxon>Multicrustacea</taxon>
        <taxon>Hexanauplia</taxon>
        <taxon>Copepoda</taxon>
        <taxon>Siphonostomatoida</taxon>
        <taxon>Caligidae</taxon>
        <taxon>Lepeophtheirus</taxon>
    </lineage>
</organism>
<dbReference type="AlphaFoldDB" id="A0A0K2VL28"/>
<accession>A0A0K2VL28</accession>
<proteinExistence type="predicted"/>
<feature type="non-terminal residue" evidence="1">
    <location>
        <position position="120"/>
    </location>
</feature>
<feature type="non-terminal residue" evidence="1">
    <location>
        <position position="1"/>
    </location>
</feature>
<evidence type="ECO:0000313" key="1">
    <source>
        <dbReference type="EMBL" id="CDW50897.1"/>
    </source>
</evidence>
<reference evidence="1" key="1">
    <citation type="submission" date="2014-05" db="EMBL/GenBank/DDBJ databases">
        <authorList>
            <person name="Chronopoulou M."/>
        </authorList>
    </citation>
    <scope>NUCLEOTIDE SEQUENCE</scope>
    <source>
        <tissue evidence="1">Whole organism</tissue>
    </source>
</reference>
<dbReference type="EMBL" id="HACA01033536">
    <property type="protein sequence ID" value="CDW50897.1"/>
    <property type="molecule type" value="Transcribed_RNA"/>
</dbReference>
<protein>
    <submittedName>
        <fullName evidence="1">Uncharacterized protein</fullName>
    </submittedName>
</protein>
<sequence length="120" mass="13494">VGSCIVISDGISVLVDGRGLIGFSLVGRLVSGSWVIRSRLVHNGSWVVWSRGWVVWSWVIRSWVVWSWLVSNRSWVIRSRSCVVGSRLLNNVSWMIRSVDWNMSWSMDSSNGLVVSMVGV</sequence>